<reference evidence="2 3" key="1">
    <citation type="journal article" date="2009" name="J. Bacteriol.">
        <title>Genome sequences of three Agrobacterium biovars help elucidate the evolution of multichromosome genomes in bacteria.</title>
        <authorList>
            <person name="Slater S.C."/>
            <person name="Goldman B.S."/>
            <person name="Goodner B."/>
            <person name="Setubal J.C."/>
            <person name="Farrand S.K."/>
            <person name="Nester E.W."/>
            <person name="Burr T.J."/>
            <person name="Banta L."/>
            <person name="Dickerman A.W."/>
            <person name="Paulsen I."/>
            <person name="Otten L."/>
            <person name="Suen G."/>
            <person name="Welch R."/>
            <person name="Almeida N.F."/>
            <person name="Arnold F."/>
            <person name="Burton O.T."/>
            <person name="Du Z."/>
            <person name="Ewing A."/>
            <person name="Godsy E."/>
            <person name="Heisel S."/>
            <person name="Houmiel K.L."/>
            <person name="Jhaveri J."/>
            <person name="Lu J."/>
            <person name="Miller N.M."/>
            <person name="Norton S."/>
            <person name="Chen Q."/>
            <person name="Phoolcharoen W."/>
            <person name="Ohlin V."/>
            <person name="Ondrusek D."/>
            <person name="Pride N."/>
            <person name="Stricklin S.L."/>
            <person name="Sun J."/>
            <person name="Wheeler C."/>
            <person name="Wilson L."/>
            <person name="Zhu H."/>
            <person name="Wood D.W."/>
        </authorList>
    </citation>
    <scope>NUCLEOTIDE SEQUENCE [LARGE SCALE GENOMIC DNA]</scope>
    <source>
        <strain evidence="3">K84 / ATCC BAA-868</strain>
    </source>
</reference>
<proteinExistence type="predicted"/>
<dbReference type="AlphaFoldDB" id="B9J9F1"/>
<organism evidence="2 3">
    <name type="scientific">Rhizobium rhizogenes (strain K84 / ATCC BAA-868)</name>
    <name type="common">Agrobacterium radiobacter</name>
    <dbReference type="NCBI Taxonomy" id="311403"/>
    <lineage>
        <taxon>Bacteria</taxon>
        <taxon>Pseudomonadati</taxon>
        <taxon>Pseudomonadota</taxon>
        <taxon>Alphaproteobacteria</taxon>
        <taxon>Hyphomicrobiales</taxon>
        <taxon>Rhizobiaceae</taxon>
        <taxon>Rhizobium/Agrobacterium group</taxon>
        <taxon>Rhizobium</taxon>
    </lineage>
</organism>
<gene>
    <name evidence="2" type="ordered locus">Arad_3651</name>
</gene>
<dbReference type="HOGENOM" id="CLU_370345_0_0_5"/>
<accession>B9J9F1</accession>
<protein>
    <submittedName>
        <fullName evidence="2">Phage-encoded membrane protein</fullName>
    </submittedName>
</protein>
<sequence>MKVRNQMAKTFIGELILRFKDESAAGAKKSAADITGSLGKIEAAAKRLNEMPWGGRFTQQLDKLGASAKDVDHLRSSWDRLYNDMQSKNLSKALQKSEMGNWKNATLQHFIQQQKAMRDELDKSEKKARSWRETMKRITTTSLGMAGAYGGAYGATVLGKGGIEASADWEREKFRLRQTGYNDADIKAAIQNSQDITMKYPQISGTQALELTKSAIAATGGAAEGIDIAKLLAQAQAVFQSQGKDADIGGEMAKFTKGGELAGLINPGEGGQDRFKTALENWIKFSQIEGQYMSMSDFFTMTRRAKGAFAGANDEFIALLPALGVEMTAAGGGTSLSSLNKSYLAGVGGGAGKHNFEEQRRIGIRDVGGQEGLIGSREFQSNPFEWTQKYLIPALQKAGIDVNDKGAVQAETAKLIGNSNAAAIQALMINQRASIEKTIEQRNGAVGLDAADQARYQDPFSGWMAFMNSLKNLAAAVGEGPMETAVKGLNSMTDGINRMQSAWRDGGALAKAGIGAGFGLGVFGAWKSISSVYALATAGPALTAAAFSLEGAAASIVAANGVGTVSGLVKGGGKGKLSLGALAIADLLGGPRAWIALAASLGADALYHPGAISTAPRWGPWGGRWGVDDIIRAAMAAAKSDPAVNAQREATLASQRAASGGANPLQSAVDHATAVGGQVKAALSVTAKPVVDTSGLDVAITKAERFNSLMGVSASLARQAASDVSLPAAGGSVSRQMNRSFADFGVAPGLR</sequence>
<dbReference type="EMBL" id="CP000628">
    <property type="protein sequence ID" value="ACM27553.1"/>
    <property type="molecule type" value="Genomic_DNA"/>
</dbReference>
<dbReference type="KEGG" id="ara:Arad_3651"/>
<dbReference type="eggNOG" id="COG3409">
    <property type="taxonomic scope" value="Bacteria"/>
</dbReference>
<name>B9J9F1_RHIR8</name>
<evidence type="ECO:0000256" key="1">
    <source>
        <dbReference type="SAM" id="Coils"/>
    </source>
</evidence>
<evidence type="ECO:0000313" key="2">
    <source>
        <dbReference type="EMBL" id="ACM27553.1"/>
    </source>
</evidence>
<keyword evidence="1" id="KW-0175">Coiled coil</keyword>
<feature type="coiled-coil region" evidence="1">
    <location>
        <begin position="107"/>
        <end position="134"/>
    </location>
</feature>
<dbReference type="Proteomes" id="UP000001600">
    <property type="component" value="Chromosome 1"/>
</dbReference>
<evidence type="ECO:0000313" key="3">
    <source>
        <dbReference type="Proteomes" id="UP000001600"/>
    </source>
</evidence>